<reference evidence="2 3" key="1">
    <citation type="submission" date="2019-03" db="EMBL/GenBank/DDBJ databases">
        <title>Metabolic reconstructions from genomes of highly enriched 'Candidatus Accumulibacter' and 'Candidatus Competibacter' bioreactor populations.</title>
        <authorList>
            <person name="Annavajhala M.K."/>
            <person name="Welles L."/>
            <person name="Abbas B."/>
            <person name="Sorokin D."/>
            <person name="Park H."/>
            <person name="Van Loosdrecht M."/>
            <person name="Chandran K."/>
        </authorList>
    </citation>
    <scope>NUCLEOTIDE SEQUENCE [LARGE SCALE GENOMIC DNA]</scope>
    <source>
        <strain evidence="2 3">SBR_G</strain>
    </source>
</reference>
<sequence>MRGRYPLVRSSIQWSGAGPGGAQGSAAPLNSIQWVDQGLGSGPSRSLAGPPDAPLAAFGRFFGPNGLMDRFFKQYLQPHIDTSQGSWRWRGPTGPEQSISPEALQAFQRAAAVRAALFGDGQNPTIRFQMTPLQLGPGVSQATISLDGQTFVYSANQAGRPGNLQWTGTAGQAHIELLSQSGGSPARLSETGPWAWFKLLDQAQIRPLGAGQFQVTFQLGGLQAIYQMQTPGSTSNPFSLQEMVGFQCPEQL</sequence>
<dbReference type="PANTHER" id="PTHR36153">
    <property type="entry name" value="INNER MEMBRANE PROTEIN-RELATED"/>
    <property type="match status" value="1"/>
</dbReference>
<dbReference type="InterPro" id="IPR010623">
    <property type="entry name" value="IcmF_C"/>
</dbReference>
<accession>A0ABX1TEM1</accession>
<protein>
    <recommendedName>
        <fullName evidence="1">Type VI secretion system IcmF C-terminal domain-containing protein</fullName>
    </recommendedName>
</protein>
<comment type="caution">
    <text evidence="2">The sequence shown here is derived from an EMBL/GenBank/DDBJ whole genome shotgun (WGS) entry which is preliminary data.</text>
</comment>
<name>A0ABX1TEM1_9GAMM</name>
<evidence type="ECO:0000313" key="3">
    <source>
        <dbReference type="Proteomes" id="UP000760480"/>
    </source>
</evidence>
<keyword evidence="3" id="KW-1185">Reference proteome</keyword>
<dbReference type="Proteomes" id="UP000760480">
    <property type="component" value="Unassembled WGS sequence"/>
</dbReference>
<evidence type="ECO:0000259" key="1">
    <source>
        <dbReference type="Pfam" id="PF06744"/>
    </source>
</evidence>
<dbReference type="InterPro" id="IPR053156">
    <property type="entry name" value="T6SS_TssM-like"/>
</dbReference>
<proteinExistence type="predicted"/>
<organism evidence="2 3">
    <name type="scientific">Candidatus Competibacter phosphatis</name>
    <dbReference type="NCBI Taxonomy" id="221280"/>
    <lineage>
        <taxon>Bacteria</taxon>
        <taxon>Pseudomonadati</taxon>
        <taxon>Pseudomonadota</taxon>
        <taxon>Gammaproteobacteria</taxon>
        <taxon>Candidatus Competibacteraceae</taxon>
        <taxon>Candidatus Competibacter</taxon>
    </lineage>
</organism>
<dbReference type="Pfam" id="PF06744">
    <property type="entry name" value="IcmF_C"/>
    <property type="match status" value="1"/>
</dbReference>
<gene>
    <name evidence="2" type="ORF">E4P82_00445</name>
</gene>
<feature type="domain" description="Type VI secretion system IcmF C-terminal" evidence="1">
    <location>
        <begin position="128"/>
        <end position="230"/>
    </location>
</feature>
<dbReference type="PANTHER" id="PTHR36153:SF1">
    <property type="entry name" value="TYPE VI SECRETION SYSTEM COMPONENT TSSM1"/>
    <property type="match status" value="1"/>
</dbReference>
<dbReference type="EMBL" id="SPMZ01000002">
    <property type="protein sequence ID" value="NMQ17803.1"/>
    <property type="molecule type" value="Genomic_DNA"/>
</dbReference>
<evidence type="ECO:0000313" key="2">
    <source>
        <dbReference type="EMBL" id="NMQ17803.1"/>
    </source>
</evidence>